<feature type="transmembrane region" description="Helical" evidence="2">
    <location>
        <begin position="315"/>
        <end position="332"/>
    </location>
</feature>
<feature type="compositionally biased region" description="Polar residues" evidence="1">
    <location>
        <begin position="235"/>
        <end position="248"/>
    </location>
</feature>
<dbReference type="SUPFAM" id="SSF46565">
    <property type="entry name" value="Chaperone J-domain"/>
    <property type="match status" value="1"/>
</dbReference>
<dbReference type="InterPro" id="IPR036869">
    <property type="entry name" value="J_dom_sf"/>
</dbReference>
<dbReference type="PRINTS" id="PR00625">
    <property type="entry name" value="JDOMAIN"/>
</dbReference>
<comment type="caution">
    <text evidence="4">The sequence shown here is derived from an EMBL/GenBank/DDBJ whole genome shotgun (WGS) entry which is preliminary data.</text>
</comment>
<keyword evidence="2" id="KW-0472">Membrane</keyword>
<dbReference type="Proteomes" id="UP001346869">
    <property type="component" value="Unassembled WGS sequence"/>
</dbReference>
<dbReference type="InterPro" id="IPR053025">
    <property type="entry name" value="Mito_ATP_Synthase-Asso"/>
</dbReference>
<accession>A0AAN7XC40</accession>
<organism evidence="4 5">
    <name type="scientific">Eleginops maclovinus</name>
    <name type="common">Patagonian blennie</name>
    <name type="synonym">Eleginus maclovinus</name>
    <dbReference type="NCBI Taxonomy" id="56733"/>
    <lineage>
        <taxon>Eukaryota</taxon>
        <taxon>Metazoa</taxon>
        <taxon>Chordata</taxon>
        <taxon>Craniata</taxon>
        <taxon>Vertebrata</taxon>
        <taxon>Euteleostomi</taxon>
        <taxon>Actinopterygii</taxon>
        <taxon>Neopterygii</taxon>
        <taxon>Teleostei</taxon>
        <taxon>Neoteleostei</taxon>
        <taxon>Acanthomorphata</taxon>
        <taxon>Eupercaria</taxon>
        <taxon>Perciformes</taxon>
        <taxon>Notothenioidei</taxon>
        <taxon>Eleginopidae</taxon>
        <taxon>Eleginops</taxon>
    </lineage>
</organism>
<proteinExistence type="predicted"/>
<dbReference type="InterPro" id="IPR001623">
    <property type="entry name" value="DnaJ_domain"/>
</dbReference>
<sequence length="334" mass="37457">MAEVRLPFRRGAFNFALKTYNRQLLETQSKPSRSAITASSVSAGFGCGGVQDGELYGADRVTAGDSQDSYTSVTPLFGIVDYGNIAQYHYYVGLNEQYLLSNAFPIQNIDLPRIYAKSKGSSCTFRTADRQQSLGLCGGHQVVFVRAYSGNGARSEPLYKTKTGYYEILEVSPTATHAQIKTAYYKQSFVYHPDRNRDSEHATVRFSEISEAYTVLGNKAMRKKYDRGMLGPSDLLTTRPSAQDTGSSGKKHAESKRSVVGANLRENFFDFDSFIKTHYSEQLQREKNNKIRREEMLKKQEETFRDRKMNTATDVGVVAMIVTGIFLMASLFRA</sequence>
<evidence type="ECO:0000256" key="1">
    <source>
        <dbReference type="SAM" id="MobiDB-lite"/>
    </source>
</evidence>
<dbReference type="Pfam" id="PF00226">
    <property type="entry name" value="DnaJ"/>
    <property type="match status" value="1"/>
</dbReference>
<evidence type="ECO:0000259" key="3">
    <source>
        <dbReference type="PROSITE" id="PS50076"/>
    </source>
</evidence>
<dbReference type="CDD" id="cd06257">
    <property type="entry name" value="DnaJ"/>
    <property type="match status" value="1"/>
</dbReference>
<name>A0AAN7XC40_ELEMC</name>
<dbReference type="PROSITE" id="PS50076">
    <property type="entry name" value="DNAJ_2"/>
    <property type="match status" value="1"/>
</dbReference>
<keyword evidence="2" id="KW-0812">Transmembrane</keyword>
<reference evidence="4 5" key="2">
    <citation type="journal article" date="2023" name="Mol. Biol. Evol.">
        <title>Genomics of Secondarily Temperate Adaptation in the Only Non-Antarctic Icefish.</title>
        <authorList>
            <person name="Rivera-Colon A.G."/>
            <person name="Rayamajhi N."/>
            <person name="Minhas B.F."/>
            <person name="Madrigal G."/>
            <person name="Bilyk K.T."/>
            <person name="Yoon V."/>
            <person name="Hune M."/>
            <person name="Gregory S."/>
            <person name="Cheng C.H.C."/>
            <person name="Catchen J.M."/>
        </authorList>
    </citation>
    <scope>NUCLEOTIDE SEQUENCE [LARGE SCALE GENOMIC DNA]</scope>
    <source>
        <strain evidence="4">JMC-PN-2008</strain>
    </source>
</reference>
<feature type="region of interest" description="Disordered" evidence="1">
    <location>
        <begin position="230"/>
        <end position="257"/>
    </location>
</feature>
<reference evidence="4 5" key="1">
    <citation type="journal article" date="2023" name="Genes (Basel)">
        <title>Chromosome-Level Genome Assembly and Circadian Gene Repertoire of the Patagonia Blennie Eleginops maclovinus-The Closest Ancestral Proxy of Antarctic Cryonotothenioids.</title>
        <authorList>
            <person name="Cheng C.C."/>
            <person name="Rivera-Colon A.G."/>
            <person name="Minhas B.F."/>
            <person name="Wilson L."/>
            <person name="Rayamajhi N."/>
            <person name="Vargas-Chacoff L."/>
            <person name="Catchen J.M."/>
        </authorList>
    </citation>
    <scope>NUCLEOTIDE SEQUENCE [LARGE SCALE GENOMIC DNA]</scope>
    <source>
        <strain evidence="4">JMC-PN-2008</strain>
    </source>
</reference>
<dbReference type="PANTHER" id="PTHR44873:SF1">
    <property type="entry name" value="DNAJ HOMOLOG SUBFAMILY C MEMBER 30, MITOCHONDRIAL"/>
    <property type="match status" value="1"/>
</dbReference>
<dbReference type="EMBL" id="JAUZQC010000016">
    <property type="protein sequence ID" value="KAK5857449.1"/>
    <property type="molecule type" value="Genomic_DNA"/>
</dbReference>
<feature type="domain" description="J" evidence="3">
    <location>
        <begin position="164"/>
        <end position="229"/>
    </location>
</feature>
<dbReference type="Gene3D" id="1.10.287.110">
    <property type="entry name" value="DnaJ domain"/>
    <property type="match status" value="1"/>
</dbReference>
<keyword evidence="2" id="KW-1133">Transmembrane helix</keyword>
<evidence type="ECO:0000313" key="4">
    <source>
        <dbReference type="EMBL" id="KAK5857449.1"/>
    </source>
</evidence>
<dbReference type="SMART" id="SM00271">
    <property type="entry name" value="DnaJ"/>
    <property type="match status" value="1"/>
</dbReference>
<dbReference type="AlphaFoldDB" id="A0AAN7XC40"/>
<keyword evidence="5" id="KW-1185">Reference proteome</keyword>
<evidence type="ECO:0000313" key="5">
    <source>
        <dbReference type="Proteomes" id="UP001346869"/>
    </source>
</evidence>
<dbReference type="PANTHER" id="PTHR44873">
    <property type="entry name" value="DNAJ HOMOLOG SUBFAMILY C MEMBER 30, MITOCHONDRIAL"/>
    <property type="match status" value="1"/>
</dbReference>
<gene>
    <name evidence="4" type="ORF">PBY51_010697</name>
</gene>
<protein>
    <recommendedName>
        <fullName evidence="3">J domain-containing protein</fullName>
    </recommendedName>
</protein>
<evidence type="ECO:0000256" key="2">
    <source>
        <dbReference type="SAM" id="Phobius"/>
    </source>
</evidence>